<evidence type="ECO:0000256" key="2">
    <source>
        <dbReference type="ARBA" id="ARBA00008133"/>
    </source>
</evidence>
<evidence type="ECO:0000256" key="1">
    <source>
        <dbReference type="ARBA" id="ARBA00004772"/>
    </source>
</evidence>
<evidence type="ECO:0000259" key="10">
    <source>
        <dbReference type="Pfam" id="PF02602"/>
    </source>
</evidence>
<evidence type="ECO:0000313" key="12">
    <source>
        <dbReference type="Proteomes" id="UP000541136"/>
    </source>
</evidence>
<dbReference type="GO" id="GO:0006780">
    <property type="term" value="P:uroporphyrinogen III biosynthetic process"/>
    <property type="evidence" value="ECO:0007669"/>
    <property type="project" value="UniProtKB-UniRule"/>
</dbReference>
<proteinExistence type="inferred from homology"/>
<dbReference type="Gene3D" id="3.40.50.10090">
    <property type="match status" value="2"/>
</dbReference>
<comment type="similarity">
    <text evidence="2 9">Belongs to the uroporphyrinogen-III synthase family.</text>
</comment>
<dbReference type="InterPro" id="IPR039793">
    <property type="entry name" value="UROS/Hem4"/>
</dbReference>
<evidence type="ECO:0000313" key="11">
    <source>
        <dbReference type="EMBL" id="MBB6084271.1"/>
    </source>
</evidence>
<keyword evidence="5 9" id="KW-0627">Porphyrin biosynthesis</keyword>
<protein>
    <recommendedName>
        <fullName evidence="7 9">Uroporphyrinogen-III synthase</fullName>
        <ecNumber evidence="3 9">4.2.1.75</ecNumber>
    </recommendedName>
</protein>
<evidence type="ECO:0000256" key="6">
    <source>
        <dbReference type="ARBA" id="ARBA00037589"/>
    </source>
</evidence>
<dbReference type="Proteomes" id="UP000541136">
    <property type="component" value="Unassembled WGS sequence"/>
</dbReference>
<keyword evidence="4 9" id="KW-0456">Lyase</keyword>
<comment type="function">
    <text evidence="6 9">Catalyzes cyclization of the linear tetrapyrrole, hydroxymethylbilane, to the macrocyclic uroporphyrinogen III.</text>
</comment>
<evidence type="ECO:0000256" key="4">
    <source>
        <dbReference type="ARBA" id="ARBA00023239"/>
    </source>
</evidence>
<evidence type="ECO:0000256" key="9">
    <source>
        <dbReference type="RuleBase" id="RU366031"/>
    </source>
</evidence>
<dbReference type="GO" id="GO:0006782">
    <property type="term" value="P:protoporphyrinogen IX biosynthetic process"/>
    <property type="evidence" value="ECO:0007669"/>
    <property type="project" value="UniProtKB-UniRule"/>
</dbReference>
<dbReference type="EMBL" id="JACHIB010000013">
    <property type="protein sequence ID" value="MBB6084271.1"/>
    <property type="molecule type" value="Genomic_DNA"/>
</dbReference>
<comment type="caution">
    <text evidence="11">The sequence shown here is derived from an EMBL/GenBank/DDBJ whole genome shotgun (WGS) entry which is preliminary data.</text>
</comment>
<evidence type="ECO:0000256" key="3">
    <source>
        <dbReference type="ARBA" id="ARBA00013109"/>
    </source>
</evidence>
<comment type="pathway">
    <text evidence="1 9">Porphyrin-containing compound metabolism; protoporphyrin-IX biosynthesis; coproporphyrinogen-III from 5-aminolevulinate: step 3/4.</text>
</comment>
<evidence type="ECO:0000256" key="8">
    <source>
        <dbReference type="ARBA" id="ARBA00048617"/>
    </source>
</evidence>
<reference evidence="11 12" key="1">
    <citation type="submission" date="2020-08" db="EMBL/GenBank/DDBJ databases">
        <title>Genomic Encyclopedia of Type Strains, Phase IV (KMG-IV): sequencing the most valuable type-strain genomes for metagenomic binning, comparative biology and taxonomic classification.</title>
        <authorList>
            <person name="Goeker M."/>
        </authorList>
    </citation>
    <scope>NUCLEOTIDE SEQUENCE [LARGE SCALE GENOMIC DNA]</scope>
    <source>
        <strain evidence="11 12">DSM 12141</strain>
    </source>
</reference>
<dbReference type="AlphaFoldDB" id="A0A7W9TQ15"/>
<dbReference type="InterPro" id="IPR036108">
    <property type="entry name" value="4pyrrol_syn_uPrphyn_synt_sf"/>
</dbReference>
<dbReference type="UniPathway" id="UPA00251">
    <property type="reaction ID" value="UER00320"/>
</dbReference>
<dbReference type="PANTHER" id="PTHR38042:SF1">
    <property type="entry name" value="UROPORPHYRINOGEN-III SYNTHASE, CHLOROPLASTIC"/>
    <property type="match status" value="1"/>
</dbReference>
<dbReference type="InterPro" id="IPR003754">
    <property type="entry name" value="4pyrrol_synth_uPrphyn_synth"/>
</dbReference>
<gene>
    <name evidence="11" type="ORF">HNR28_002316</name>
</gene>
<accession>A0A7W9TQ15</accession>
<feature type="domain" description="Tetrapyrrole biosynthesis uroporphyrinogen III synthase" evidence="10">
    <location>
        <begin position="18"/>
        <end position="220"/>
    </location>
</feature>
<sequence>MDPHAPVVLTRPAGRNESLARALRAAGATVIEAPALAIERLDVEAPQLAAGDLCVFVSRQAVDACFAGRAGAPWPDGVRAAAVGAATARALRAHVPGHLVLAPAAGAPPDSEALLAVIEAARLAPGRAHILRAQRGRDWLARQLRARGWAVECHALYRRSPVAWDRATCAALAQSAACTLLLTSPEAVDAVSDSLRLQGLDWPPALRLVTLHERIARRLQCIYADRPAGALTVRISAPDEAALFQAILASARSD</sequence>
<name>A0A7W9TQ15_CASDE</name>
<dbReference type="Pfam" id="PF02602">
    <property type="entry name" value="HEM4"/>
    <property type="match status" value="1"/>
</dbReference>
<dbReference type="RefSeq" id="WP_043682364.1">
    <property type="nucleotide sequence ID" value="NZ_JACHIB010000013.1"/>
</dbReference>
<evidence type="ECO:0000256" key="7">
    <source>
        <dbReference type="ARBA" id="ARBA00040167"/>
    </source>
</evidence>
<dbReference type="GO" id="GO:0004852">
    <property type="term" value="F:uroporphyrinogen-III synthase activity"/>
    <property type="evidence" value="ECO:0007669"/>
    <property type="project" value="UniProtKB-UniRule"/>
</dbReference>
<dbReference type="PANTHER" id="PTHR38042">
    <property type="entry name" value="UROPORPHYRINOGEN-III SYNTHASE, CHLOROPLASTIC"/>
    <property type="match status" value="1"/>
</dbReference>
<dbReference type="EC" id="4.2.1.75" evidence="3 9"/>
<dbReference type="SUPFAM" id="SSF69618">
    <property type="entry name" value="HemD-like"/>
    <property type="match status" value="1"/>
</dbReference>
<evidence type="ECO:0000256" key="5">
    <source>
        <dbReference type="ARBA" id="ARBA00023244"/>
    </source>
</evidence>
<dbReference type="CDD" id="cd06578">
    <property type="entry name" value="HemD"/>
    <property type="match status" value="1"/>
</dbReference>
<comment type="catalytic activity">
    <reaction evidence="8 9">
        <text>hydroxymethylbilane = uroporphyrinogen III + H2O</text>
        <dbReference type="Rhea" id="RHEA:18965"/>
        <dbReference type="ChEBI" id="CHEBI:15377"/>
        <dbReference type="ChEBI" id="CHEBI:57308"/>
        <dbReference type="ChEBI" id="CHEBI:57845"/>
        <dbReference type="EC" id="4.2.1.75"/>
    </reaction>
</comment>
<organism evidence="11 12">
    <name type="scientific">Castellaniella defragrans</name>
    <name type="common">Alcaligenes defragrans</name>
    <dbReference type="NCBI Taxonomy" id="75697"/>
    <lineage>
        <taxon>Bacteria</taxon>
        <taxon>Pseudomonadati</taxon>
        <taxon>Pseudomonadota</taxon>
        <taxon>Betaproteobacteria</taxon>
        <taxon>Burkholderiales</taxon>
        <taxon>Alcaligenaceae</taxon>
        <taxon>Castellaniella</taxon>
    </lineage>
</organism>